<dbReference type="GO" id="GO:0003682">
    <property type="term" value="F:chromatin binding"/>
    <property type="evidence" value="ECO:0007669"/>
    <property type="project" value="TreeGrafter"/>
</dbReference>
<keyword evidence="18" id="KW-0238">DNA-binding</keyword>
<evidence type="ECO:0000256" key="23">
    <source>
        <dbReference type="ARBA" id="ARBA00074666"/>
    </source>
</evidence>
<dbReference type="Pfam" id="PF08074">
    <property type="entry name" value="CHDCT2"/>
    <property type="match status" value="1"/>
</dbReference>
<dbReference type="Pfam" id="PF06465">
    <property type="entry name" value="DUF1087"/>
    <property type="match status" value="1"/>
</dbReference>
<dbReference type="SMART" id="SM01147">
    <property type="entry name" value="DUF1087"/>
    <property type="match status" value="1"/>
</dbReference>
<dbReference type="PROSITE" id="PS51194">
    <property type="entry name" value="HELICASE_CTER"/>
    <property type="match status" value="1"/>
</dbReference>
<dbReference type="PROSITE" id="PS00690">
    <property type="entry name" value="DEAH_ATP_HELICASE"/>
    <property type="match status" value="1"/>
</dbReference>
<evidence type="ECO:0000313" key="31">
    <source>
        <dbReference type="Ensembl" id="ENSUMAP00000009526"/>
    </source>
</evidence>
<dbReference type="PROSITE" id="PS51192">
    <property type="entry name" value="HELICASE_ATP_BIND_1"/>
    <property type="match status" value="1"/>
</dbReference>
<evidence type="ECO:0000256" key="17">
    <source>
        <dbReference type="ARBA" id="ARBA00023015"/>
    </source>
</evidence>
<name>A0A452TN98_URSMA</name>
<keyword evidence="11" id="KW-0378">Hydrolase</keyword>
<evidence type="ECO:0000256" key="21">
    <source>
        <dbReference type="ARBA" id="ARBA00023242"/>
    </source>
</evidence>
<evidence type="ECO:0000256" key="24">
    <source>
        <dbReference type="ARBA" id="ARBA00093442"/>
    </source>
</evidence>
<dbReference type="InterPro" id="IPR027417">
    <property type="entry name" value="P-loop_NTPase"/>
</dbReference>
<dbReference type="PANTHER" id="PTHR45623">
    <property type="entry name" value="CHROMODOMAIN-HELICASE-DNA-BINDING PROTEIN 3-RELATED-RELATED"/>
    <property type="match status" value="1"/>
</dbReference>
<evidence type="ECO:0000256" key="8">
    <source>
        <dbReference type="ARBA" id="ARBA00022737"/>
    </source>
</evidence>
<dbReference type="CDD" id="cd18662">
    <property type="entry name" value="CD2_tandem_CHD3-4_like"/>
    <property type="match status" value="1"/>
</dbReference>
<feature type="region of interest" description="Disordered" evidence="26">
    <location>
        <begin position="1325"/>
        <end position="1359"/>
    </location>
</feature>
<dbReference type="SMART" id="SM00298">
    <property type="entry name" value="CHROMO"/>
    <property type="match status" value="2"/>
</dbReference>
<evidence type="ECO:0000256" key="11">
    <source>
        <dbReference type="ARBA" id="ARBA00022801"/>
    </source>
</evidence>
<dbReference type="InterPro" id="IPR038718">
    <property type="entry name" value="SNF2-like_sf"/>
</dbReference>
<evidence type="ECO:0000256" key="12">
    <source>
        <dbReference type="ARBA" id="ARBA00022833"/>
    </source>
</evidence>
<evidence type="ECO:0000259" key="28">
    <source>
        <dbReference type="PROSITE" id="PS50016"/>
    </source>
</evidence>
<dbReference type="PROSITE" id="PS50016">
    <property type="entry name" value="ZF_PHD_2"/>
    <property type="match status" value="2"/>
</dbReference>
<dbReference type="Ensembl" id="ENSUMAT00000011398.1">
    <property type="protein sequence ID" value="ENSUMAP00000009526.1"/>
    <property type="gene ID" value="ENSUMAG00000005336.1"/>
</dbReference>
<dbReference type="Gene3D" id="3.40.50.300">
    <property type="entry name" value="P-loop containing nucleotide triphosphate hydrolases"/>
    <property type="match status" value="1"/>
</dbReference>
<dbReference type="InterPro" id="IPR009462">
    <property type="entry name" value="CHD_II_SANT-like"/>
</dbReference>
<dbReference type="InterPro" id="IPR000953">
    <property type="entry name" value="Chromo/chromo_shadow_dom"/>
</dbReference>
<evidence type="ECO:0000256" key="18">
    <source>
        <dbReference type="ARBA" id="ARBA00023125"/>
    </source>
</evidence>
<feature type="domain" description="PHD-type" evidence="28">
    <location>
        <begin position="250"/>
        <end position="297"/>
    </location>
</feature>
<keyword evidence="20" id="KW-0206">Cytoskeleton</keyword>
<dbReference type="PANTHER" id="PTHR45623:SF22">
    <property type="entry name" value="CHROMODOMAIN-HELICASE-DNA-BINDING PROTEIN 4"/>
    <property type="match status" value="1"/>
</dbReference>
<dbReference type="InterPro" id="IPR011011">
    <property type="entry name" value="Znf_FYVE_PHD"/>
</dbReference>
<dbReference type="InterPro" id="IPR014001">
    <property type="entry name" value="Helicase_ATP-bd"/>
</dbReference>
<dbReference type="Pfam" id="PF00385">
    <property type="entry name" value="Chromo"/>
    <property type="match status" value="1"/>
</dbReference>
<keyword evidence="12" id="KW-0862">Zinc</keyword>
<reference evidence="31" key="1">
    <citation type="submission" date="2019-03" db="UniProtKB">
        <authorList>
            <consortium name="Ensembl"/>
        </authorList>
    </citation>
    <scope>IDENTIFICATION</scope>
</reference>
<evidence type="ECO:0000256" key="5">
    <source>
        <dbReference type="ARBA" id="ARBA00022499"/>
    </source>
</evidence>
<feature type="region of interest" description="Disordered" evidence="26">
    <location>
        <begin position="379"/>
        <end position="404"/>
    </location>
</feature>
<dbReference type="GeneTree" id="ENSGT00940000155088"/>
<evidence type="ECO:0000256" key="9">
    <source>
        <dbReference type="ARBA" id="ARBA00022741"/>
    </source>
</evidence>
<dbReference type="CDD" id="cd15531">
    <property type="entry name" value="PHD1_CHD_II"/>
    <property type="match status" value="1"/>
</dbReference>
<dbReference type="SUPFAM" id="SSF54160">
    <property type="entry name" value="Chromo domain-like"/>
    <property type="match status" value="2"/>
</dbReference>
<evidence type="ECO:0000256" key="7">
    <source>
        <dbReference type="ARBA" id="ARBA00022723"/>
    </source>
</evidence>
<dbReference type="SUPFAM" id="SSF57903">
    <property type="entry name" value="FYVE/PHD zinc finger"/>
    <property type="match status" value="1"/>
</dbReference>
<keyword evidence="6" id="KW-0597">Phosphoprotein</keyword>
<dbReference type="GO" id="GO:0003677">
    <property type="term" value="F:DNA binding"/>
    <property type="evidence" value="ECO:0007669"/>
    <property type="project" value="UniProtKB-KW"/>
</dbReference>
<keyword evidence="10 25" id="KW-0863">Zinc-finger</keyword>
<keyword evidence="9" id="KW-0547">Nucleotide-binding</keyword>
<evidence type="ECO:0000256" key="22">
    <source>
        <dbReference type="ARBA" id="ARBA00049360"/>
    </source>
</evidence>
<dbReference type="CDD" id="cd18056">
    <property type="entry name" value="DEXHc_CHD4"/>
    <property type="match status" value="1"/>
</dbReference>
<sequence length="1688" mass="192287">IPLIAAKNPKIAVSKMMMVLGAKWREFSTNNPFKGSSGASVAAAAAAAVAVVESMATLIFYYLPHLLPWHAFGLYDLTCALLILGPNARRKPKGSPRVPDAKKPKPKKVAPLKIKLGGFGSKRKRSSVRAQPIPLVRVPCLVWFFSNNWAFPLPCPGEEEVTAVDGYETDHQDYCEVCQQGGEIILCDTCPRAYHMVCLDPDMEKAPEGKWSCPHCVSTWPFIQKNDGCEGEEILEEVGGDPEEEDDHHMEFCRVCKDGGELLCCDTCPSSYHIHCLNPPLPEIPNGEWLCPRCTCPALKGKVQKILIWKWGQPPSPTPVPRPPDADPSTPSPKPLEGRPERQFFVKWQGMSYWHCSWVSELQLELHCQVMFRNYQRKNDMDEPPSGDFGGDEEKSRKRKNKDPKFAEMEERFYRYGIKPEWMMIHRILNHSVDKKGHVHYLIKWRDLPYDQASWESEDVEIQDYDLFKQSYWNHRELMRGEEGRPGKKLKKVKLRKLERPPETPTVDPTVKYERQPEYLDATGGTLHPYQMEGLNWLRFSWAQGTDTILADEMGLGKTVQTAVFLYSLYKEGHSKGPFLVSAPLSTIINWEREFEMWAPDMYVVTYVGDKDSRAIIRENEFSFEDNAIRGGKKASRMKKEASVKFHVLLTSYELITIDMAILGSIDWACLIVDEAHRLKNNQSKFFRVLNGYSLQHKLLLTGTPLQNNLEELFHLLNFLTPERFHNLEGFLEEFADIAKEDQIKKLHDMLGPHMLRRLKADVFKNMPSKTELIVRVELSPMQKKYYKYILTRNFEALNARGGGNQVSLLNVVMDLKKCCNHPYLFPVAAMEAPKMPNGMYDGSALIRASGKLLLLQKMLKNLKEGGHRVLIFSQVLGAAGPGMTKMLDLLEDFLEHEGYKYERIDGGITGNMRQEAIDRFNAPGAQQFCFLLSTRAGGLGINLATADTVIIYDSDWNPHNDIQAFSRAHRIGQNKKVMIYRFVTRASVEERITQVAKKKMMLTHLVVRPGLGSKTGSMSKQELDDILKFGTEELFKDEATDGDNKEGEDSSVIHYDDKAIERLLDRNQDETEDTELQGMNEYLSSFKVAQYVVREEEMGEEEVEREIIKQEESVDPDYWEKLLRHHYEQQQEDLARNLGKGKRIRKQVNYNDDWQDDQSDNQSDYSVASEEGDEDFDERSEAPRRPSRKGLRNDKDKPLPPLLARVGGNIEVLGFNARQRKAFLNAIMRYGMPPQDAFTTQWLVRDLRGKSEKEFKAYVSLFMRHLCEPGADGAETFADGVPREGLSRQHVLTRIGVMSLIRKKVQEFEHVNGRWSMPELAEVEENKKMSQPGSPSPKTPTPSTPGDTQPNTPAPIPPAGKSACTVLFCPFLSLPNAVGKGQGAVLLPGADFFFSPVYPVEEKKEEEEKKEVMLQNGETPKDLSDEKQKKNIKQRFMFNIADGGFTELHSLWQNEERAATVTKKTYEIWHRRHDYWLLAGIINHGYARWQDIQNDPRYAILNEPFKGEMNRGNFLEIKNKFLARRFKLLEQALVIEEQLRRAAYLNMSEDPSHPSMALNTRFAEVECLAESHQHLSKESMAGNKPANAVLHKGSQWLPCLLLTQPSSNTPPQHTVTPGFYTFFRAPLSGHLGCAGDLCFLPRKVNILEAIEDSSSLPLLTQCIRVLGGGKQSRIIQCYLGYCRGNFL</sequence>
<keyword evidence="13" id="KW-0067">ATP-binding</keyword>
<dbReference type="FunFam" id="3.40.50.300:FF:000015">
    <property type="entry name" value="chromodomain-helicase-DNA-binding protein 9 isoform X1"/>
    <property type="match status" value="1"/>
</dbReference>
<dbReference type="FunFam" id="2.40.50.40:FF:000003">
    <property type="entry name" value="chromodomain-helicase-DNA-binding protein 3 isoform X1"/>
    <property type="match status" value="1"/>
</dbReference>
<protein>
    <recommendedName>
        <fullName evidence="23">Chromodomain-helicase-DNA-binding protein 4</fullName>
    </recommendedName>
</protein>
<dbReference type="PROSITE" id="PS50013">
    <property type="entry name" value="CHROMO_2"/>
    <property type="match status" value="2"/>
</dbReference>
<dbReference type="GO" id="GO:0016581">
    <property type="term" value="C:NuRD complex"/>
    <property type="evidence" value="ECO:0007669"/>
    <property type="project" value="TreeGrafter"/>
</dbReference>
<feature type="region of interest" description="Disordered" evidence="26">
    <location>
        <begin position="312"/>
        <end position="338"/>
    </location>
</feature>
<keyword evidence="4" id="KW-0963">Cytoplasm</keyword>
<accession>A0A452TN98</accession>
<evidence type="ECO:0000256" key="4">
    <source>
        <dbReference type="ARBA" id="ARBA00022490"/>
    </source>
</evidence>
<dbReference type="SMART" id="SM00487">
    <property type="entry name" value="DEXDc"/>
    <property type="match status" value="1"/>
</dbReference>
<keyword evidence="15" id="KW-0156">Chromatin regulator</keyword>
<evidence type="ECO:0000256" key="25">
    <source>
        <dbReference type="PROSITE-ProRule" id="PRU00146"/>
    </source>
</evidence>
<feature type="region of interest" description="Disordered" evidence="26">
    <location>
        <begin position="1150"/>
        <end position="1201"/>
    </location>
</feature>
<feature type="domain" description="Chromo" evidence="27">
    <location>
        <begin position="423"/>
        <end position="458"/>
    </location>
</feature>
<proteinExistence type="inferred from homology"/>
<evidence type="ECO:0000256" key="10">
    <source>
        <dbReference type="ARBA" id="ARBA00022771"/>
    </source>
</evidence>
<dbReference type="Pfam" id="PF00176">
    <property type="entry name" value="SNF2-rel_dom"/>
    <property type="match status" value="1"/>
</dbReference>
<dbReference type="CDD" id="cd18793">
    <property type="entry name" value="SF2_C_SNF"/>
    <property type="match status" value="1"/>
</dbReference>
<dbReference type="Pfam" id="PF00628">
    <property type="entry name" value="PHD"/>
    <property type="match status" value="2"/>
</dbReference>
<feature type="compositionally biased region" description="Pro residues" evidence="26">
    <location>
        <begin position="314"/>
        <end position="323"/>
    </location>
</feature>
<dbReference type="InterPro" id="IPR019787">
    <property type="entry name" value="Znf_PHD-finger"/>
</dbReference>
<keyword evidence="14" id="KW-0832">Ubl conjugation</keyword>
<dbReference type="GO" id="GO:0140658">
    <property type="term" value="F:ATP-dependent chromatin remodeler activity"/>
    <property type="evidence" value="ECO:0007669"/>
    <property type="project" value="TreeGrafter"/>
</dbReference>
<dbReference type="Gene3D" id="1.10.10.60">
    <property type="entry name" value="Homeodomain-like"/>
    <property type="match status" value="1"/>
</dbReference>
<dbReference type="Pfam" id="PF00271">
    <property type="entry name" value="Helicase_C"/>
    <property type="match status" value="1"/>
</dbReference>
<dbReference type="Pfam" id="PF08073">
    <property type="entry name" value="CHDNT"/>
    <property type="match status" value="1"/>
</dbReference>
<evidence type="ECO:0000259" key="27">
    <source>
        <dbReference type="PROSITE" id="PS50013"/>
    </source>
</evidence>
<dbReference type="FunFam" id="3.30.40.10:FF:000001">
    <property type="entry name" value="chromodomain-helicase-DNA-binding protein 3 isoform X1"/>
    <property type="match status" value="1"/>
</dbReference>
<feature type="compositionally biased region" description="Pro residues" evidence="26">
    <location>
        <begin position="1335"/>
        <end position="1344"/>
    </location>
</feature>
<dbReference type="GO" id="GO:0008270">
    <property type="term" value="F:zinc ion binding"/>
    <property type="evidence" value="ECO:0007669"/>
    <property type="project" value="UniProtKB-KW"/>
</dbReference>
<evidence type="ECO:0000256" key="1">
    <source>
        <dbReference type="ARBA" id="ARBA00004123"/>
    </source>
</evidence>
<dbReference type="InterPro" id="IPR049730">
    <property type="entry name" value="SNF2/RAD54-like_C"/>
</dbReference>
<dbReference type="InterPro" id="IPR001965">
    <property type="entry name" value="Znf_PHD"/>
</dbReference>
<dbReference type="GO" id="GO:0016887">
    <property type="term" value="F:ATP hydrolysis activity"/>
    <property type="evidence" value="ECO:0007669"/>
    <property type="project" value="TreeGrafter"/>
</dbReference>
<dbReference type="Pfam" id="PF06461">
    <property type="entry name" value="CHDII_SANT-like"/>
    <property type="match status" value="1"/>
</dbReference>
<evidence type="ECO:0000256" key="16">
    <source>
        <dbReference type="ARBA" id="ARBA00022990"/>
    </source>
</evidence>
<evidence type="ECO:0000256" key="15">
    <source>
        <dbReference type="ARBA" id="ARBA00022853"/>
    </source>
</evidence>
<dbReference type="Gene3D" id="3.40.50.10810">
    <property type="entry name" value="Tandem AAA-ATPase domain"/>
    <property type="match status" value="1"/>
</dbReference>
<keyword evidence="17" id="KW-0805">Transcription regulation</keyword>
<dbReference type="CDD" id="cd18667">
    <property type="entry name" value="CD1_tandem_CHD3-4_like"/>
    <property type="match status" value="1"/>
</dbReference>
<dbReference type="InterPro" id="IPR013083">
    <property type="entry name" value="Znf_RING/FYVE/PHD"/>
</dbReference>
<keyword evidence="5" id="KW-1017">Isopeptide bond</keyword>
<dbReference type="FunFam" id="3.40.50.10810:FF:000001">
    <property type="entry name" value="chromodomain-helicase-DNA-binding protein 3 isoform X1"/>
    <property type="match status" value="1"/>
</dbReference>
<dbReference type="SMART" id="SM01146">
    <property type="entry name" value="DUF1086"/>
    <property type="match status" value="1"/>
</dbReference>
<dbReference type="InterPro" id="IPR019786">
    <property type="entry name" value="Zinc_finger_PHD-type_CS"/>
</dbReference>
<keyword evidence="7" id="KW-0479">Metal-binding</keyword>
<evidence type="ECO:0000256" key="14">
    <source>
        <dbReference type="ARBA" id="ARBA00022843"/>
    </source>
</evidence>
<evidence type="ECO:0000256" key="2">
    <source>
        <dbReference type="ARBA" id="ARBA00004300"/>
    </source>
</evidence>
<dbReference type="InterPro" id="IPR000330">
    <property type="entry name" value="SNF2_N"/>
</dbReference>
<evidence type="ECO:0000259" key="29">
    <source>
        <dbReference type="PROSITE" id="PS51192"/>
    </source>
</evidence>
<organism evidence="31">
    <name type="scientific">Ursus maritimus</name>
    <name type="common">Polar bear</name>
    <name type="synonym">Thalarctos maritimus</name>
    <dbReference type="NCBI Taxonomy" id="29073"/>
    <lineage>
        <taxon>Eukaryota</taxon>
        <taxon>Metazoa</taxon>
        <taxon>Chordata</taxon>
        <taxon>Craniata</taxon>
        <taxon>Vertebrata</taxon>
        <taxon>Euteleostomi</taxon>
        <taxon>Mammalia</taxon>
        <taxon>Eutheria</taxon>
        <taxon>Laurasiatheria</taxon>
        <taxon>Carnivora</taxon>
        <taxon>Caniformia</taxon>
        <taxon>Ursidae</taxon>
        <taxon>Ursus</taxon>
    </lineage>
</organism>
<gene>
    <name evidence="31" type="primary">CHD4</name>
</gene>
<dbReference type="InterPro" id="IPR016197">
    <property type="entry name" value="Chromo-like_dom_sf"/>
</dbReference>
<feature type="domain" description="PHD-type" evidence="28">
    <location>
        <begin position="172"/>
        <end position="219"/>
    </location>
</feature>
<keyword evidence="8" id="KW-0677">Repeat</keyword>
<dbReference type="FunFam" id="1.10.10.60:FF:000037">
    <property type="entry name" value="chromodomain-helicase-DNA-binding protein 3 isoform X1"/>
    <property type="match status" value="1"/>
</dbReference>
<dbReference type="InterPro" id="IPR012957">
    <property type="entry name" value="CHD_C2"/>
</dbReference>
<dbReference type="InterPro" id="IPR023780">
    <property type="entry name" value="Chromo_domain"/>
</dbReference>
<dbReference type="GO" id="GO:0140297">
    <property type="term" value="F:DNA-binding transcription factor binding"/>
    <property type="evidence" value="ECO:0007669"/>
    <property type="project" value="UniProtKB-ARBA"/>
</dbReference>
<dbReference type="SMART" id="SM00249">
    <property type="entry name" value="PHD"/>
    <property type="match status" value="2"/>
</dbReference>
<dbReference type="GO" id="GO:0042393">
    <property type="term" value="F:histone binding"/>
    <property type="evidence" value="ECO:0007669"/>
    <property type="project" value="TreeGrafter"/>
</dbReference>
<dbReference type="SMART" id="SM00490">
    <property type="entry name" value="HELICc"/>
    <property type="match status" value="1"/>
</dbReference>
<evidence type="ECO:0000256" key="20">
    <source>
        <dbReference type="ARBA" id="ARBA00023212"/>
    </source>
</evidence>
<dbReference type="Gene3D" id="2.40.50.40">
    <property type="match status" value="2"/>
</dbReference>
<comment type="similarity">
    <text evidence="3">Belongs to the SNF2/RAD54 helicase family.</text>
</comment>
<dbReference type="PROSITE" id="PS01359">
    <property type="entry name" value="ZF_PHD_1"/>
    <property type="match status" value="1"/>
</dbReference>
<feature type="domain" description="Helicase ATP-binding" evidence="29">
    <location>
        <begin position="539"/>
        <end position="723"/>
    </location>
</feature>
<feature type="domain" description="Helicase C-terminal" evidence="30">
    <location>
        <begin position="855"/>
        <end position="1012"/>
    </location>
</feature>
<dbReference type="InterPro" id="IPR009463">
    <property type="entry name" value="DUF1087"/>
</dbReference>
<feature type="domain" description="Chromo" evidence="27">
    <location>
        <begin position="330"/>
        <end position="387"/>
    </location>
</feature>
<comment type="catalytic activity">
    <reaction evidence="22">
        <text>ATP + H2O = ADP + phosphate + H(+)</text>
        <dbReference type="Rhea" id="RHEA:13065"/>
        <dbReference type="ChEBI" id="CHEBI:15377"/>
        <dbReference type="ChEBI" id="CHEBI:15378"/>
        <dbReference type="ChEBI" id="CHEBI:30616"/>
        <dbReference type="ChEBI" id="CHEBI:43474"/>
        <dbReference type="ChEBI" id="CHEBI:456216"/>
    </reaction>
</comment>
<dbReference type="InterPro" id="IPR001650">
    <property type="entry name" value="Helicase_C-like"/>
</dbReference>
<evidence type="ECO:0000256" key="3">
    <source>
        <dbReference type="ARBA" id="ARBA00007025"/>
    </source>
</evidence>
<dbReference type="FunFam" id="3.30.40.10:FF:000011">
    <property type="entry name" value="chromodomain-helicase-DNA-binding protein 4 isoform X1"/>
    <property type="match status" value="1"/>
</dbReference>
<evidence type="ECO:0000259" key="30">
    <source>
        <dbReference type="PROSITE" id="PS51194"/>
    </source>
</evidence>
<evidence type="ECO:0000256" key="6">
    <source>
        <dbReference type="ARBA" id="ARBA00022553"/>
    </source>
</evidence>
<comment type="function">
    <text evidence="24">ATP-dependent chromatin-remodeling factor that binds and distorts nucleosomal DNA. Acts as a component of the histone deacetylase NuRD complex which participates in the remodeling of chromatin. Localizes to acetylated damaged chromatin in a ZMYND8-dependent manner, to promote transcriptional repression and double-strand break repair by homologous recombination. Involved in neurogenesis.</text>
</comment>
<comment type="subcellular location">
    <subcellularLocation>
        <location evidence="2">Cytoplasm</location>
        <location evidence="2">Cytoskeleton</location>
        <location evidence="2">Microtubule organizing center</location>
        <location evidence="2">Centrosome</location>
    </subcellularLocation>
    <subcellularLocation>
        <location evidence="1">Nucleus</location>
    </subcellularLocation>
</comment>
<evidence type="ECO:0000256" key="26">
    <source>
        <dbReference type="SAM" id="MobiDB-lite"/>
    </source>
</evidence>
<keyword evidence="19" id="KW-0804">Transcription</keyword>
<keyword evidence="16" id="KW-0007">Acetylation</keyword>
<dbReference type="SUPFAM" id="SSF52540">
    <property type="entry name" value="P-loop containing nucleoside triphosphate hydrolases"/>
    <property type="match status" value="2"/>
</dbReference>
<keyword evidence="21" id="KW-0539">Nucleus</keyword>
<dbReference type="Gene3D" id="3.30.40.10">
    <property type="entry name" value="Zinc/RING finger domain, C3HC4 (zinc finger)"/>
    <property type="match status" value="2"/>
</dbReference>
<evidence type="ECO:0000256" key="13">
    <source>
        <dbReference type="ARBA" id="ARBA00022840"/>
    </source>
</evidence>
<evidence type="ECO:0000256" key="19">
    <source>
        <dbReference type="ARBA" id="ARBA00023163"/>
    </source>
</evidence>
<dbReference type="CDD" id="cd15532">
    <property type="entry name" value="PHD2_CHD_II"/>
    <property type="match status" value="1"/>
</dbReference>
<dbReference type="InterPro" id="IPR012958">
    <property type="entry name" value="CHD_N"/>
</dbReference>
<dbReference type="InterPro" id="IPR002464">
    <property type="entry name" value="DNA/RNA_helicase_DEAH_CS"/>
</dbReference>
<dbReference type="FunFam" id="2.40.50.40:FF:000011">
    <property type="entry name" value="chromodomain-helicase-DNA-binding protein 4 isoform X2"/>
    <property type="match status" value="1"/>
</dbReference>
<dbReference type="GO" id="GO:0005524">
    <property type="term" value="F:ATP binding"/>
    <property type="evidence" value="ECO:0007669"/>
    <property type="project" value="UniProtKB-KW"/>
</dbReference>
<dbReference type="GO" id="GO:0005813">
    <property type="term" value="C:centrosome"/>
    <property type="evidence" value="ECO:0007669"/>
    <property type="project" value="UniProtKB-SubCell"/>
</dbReference>